<dbReference type="PANTHER" id="PTHR30419">
    <property type="entry name" value="HTH-TYPE TRANSCRIPTIONAL REGULATOR YBHD"/>
    <property type="match status" value="1"/>
</dbReference>
<dbReference type="Gene3D" id="3.40.190.290">
    <property type="match status" value="1"/>
</dbReference>
<protein>
    <submittedName>
        <fullName evidence="6">LysR family transcriptional regulator</fullName>
    </submittedName>
</protein>
<keyword evidence="7" id="KW-1185">Reference proteome</keyword>
<proteinExistence type="inferred from homology"/>
<evidence type="ECO:0000259" key="5">
    <source>
        <dbReference type="PROSITE" id="PS50931"/>
    </source>
</evidence>
<dbReference type="Proteomes" id="UP001139006">
    <property type="component" value="Unassembled WGS sequence"/>
</dbReference>
<dbReference type="PANTHER" id="PTHR30419:SF8">
    <property type="entry name" value="NITROGEN ASSIMILATION TRANSCRIPTIONAL ACTIVATOR-RELATED"/>
    <property type="match status" value="1"/>
</dbReference>
<keyword evidence="2" id="KW-0805">Transcription regulation</keyword>
<keyword evidence="3" id="KW-0238">DNA-binding</keyword>
<dbReference type="InterPro" id="IPR050950">
    <property type="entry name" value="HTH-type_LysR_regulators"/>
</dbReference>
<dbReference type="InterPro" id="IPR036390">
    <property type="entry name" value="WH_DNA-bd_sf"/>
</dbReference>
<dbReference type="InterPro" id="IPR036388">
    <property type="entry name" value="WH-like_DNA-bd_sf"/>
</dbReference>
<dbReference type="Gene3D" id="1.10.10.10">
    <property type="entry name" value="Winged helix-like DNA-binding domain superfamily/Winged helix DNA-binding domain"/>
    <property type="match status" value="1"/>
</dbReference>
<dbReference type="RefSeq" id="WP_253359048.1">
    <property type="nucleotide sequence ID" value="NZ_JAIULA010000002.1"/>
</dbReference>
<evidence type="ECO:0000256" key="1">
    <source>
        <dbReference type="ARBA" id="ARBA00009437"/>
    </source>
</evidence>
<dbReference type="AlphaFoldDB" id="A0A9X2JLI4"/>
<dbReference type="PROSITE" id="PS50931">
    <property type="entry name" value="HTH_LYSR"/>
    <property type="match status" value="1"/>
</dbReference>
<evidence type="ECO:0000256" key="2">
    <source>
        <dbReference type="ARBA" id="ARBA00023015"/>
    </source>
</evidence>
<dbReference type="SUPFAM" id="SSF46785">
    <property type="entry name" value="Winged helix' DNA-binding domain"/>
    <property type="match status" value="1"/>
</dbReference>
<comment type="caution">
    <text evidence="6">The sequence shown here is derived from an EMBL/GenBank/DDBJ whole genome shotgun (WGS) entry which is preliminary data.</text>
</comment>
<dbReference type="GO" id="GO:0003700">
    <property type="term" value="F:DNA-binding transcription factor activity"/>
    <property type="evidence" value="ECO:0007669"/>
    <property type="project" value="InterPro"/>
</dbReference>
<dbReference type="Pfam" id="PF00126">
    <property type="entry name" value="HTH_1"/>
    <property type="match status" value="1"/>
</dbReference>
<dbReference type="SUPFAM" id="SSF53850">
    <property type="entry name" value="Periplasmic binding protein-like II"/>
    <property type="match status" value="1"/>
</dbReference>
<dbReference type="GO" id="GO:0003677">
    <property type="term" value="F:DNA binding"/>
    <property type="evidence" value="ECO:0007669"/>
    <property type="project" value="UniProtKB-KW"/>
</dbReference>
<evidence type="ECO:0000256" key="3">
    <source>
        <dbReference type="ARBA" id="ARBA00023125"/>
    </source>
</evidence>
<dbReference type="Pfam" id="PF03466">
    <property type="entry name" value="LysR_substrate"/>
    <property type="match status" value="1"/>
</dbReference>
<sequence>MNIKSLEYYHKLIEEKNFSKVATYFGVSQPTITLAIKRLEDEYHTTFFIRDRSHKELLITAMGYQFDKHIVQILDELAIIKEEIKHSSDDKILFGLPPIIGAYYFPRYTPALLKNNLIEQLETIEVGSKDMLSLLLRGNIDLSLLGSTAPINHPKLNIVKLAQDPFNIIVSKEHPLAQRKKVAFTELKEERFIACTQGFIHTAAFSQLSRQAHLRPKIIYQTNDIHIIKAMVAQNAGIGFLTSLALSPSDNIVALDIDAPDQPMFITSLAYRSTHLLTPKQQQVYDLLNNPFKE</sequence>
<comment type="similarity">
    <text evidence="1">Belongs to the LysR transcriptional regulatory family.</text>
</comment>
<accession>A0A9X2JLI4</accession>
<evidence type="ECO:0000256" key="4">
    <source>
        <dbReference type="ARBA" id="ARBA00023163"/>
    </source>
</evidence>
<evidence type="ECO:0000313" key="6">
    <source>
        <dbReference type="EMBL" id="MCP0886096.1"/>
    </source>
</evidence>
<feature type="domain" description="HTH lysR-type" evidence="5">
    <location>
        <begin position="1"/>
        <end position="58"/>
    </location>
</feature>
<evidence type="ECO:0000313" key="7">
    <source>
        <dbReference type="Proteomes" id="UP001139006"/>
    </source>
</evidence>
<organism evidence="6 7">
    <name type="scientific">Ligilactobacillus ubinensis</name>
    <dbReference type="NCBI Taxonomy" id="2876789"/>
    <lineage>
        <taxon>Bacteria</taxon>
        <taxon>Bacillati</taxon>
        <taxon>Bacillota</taxon>
        <taxon>Bacilli</taxon>
        <taxon>Lactobacillales</taxon>
        <taxon>Lactobacillaceae</taxon>
        <taxon>Ligilactobacillus</taxon>
    </lineage>
</organism>
<gene>
    <name evidence="6" type="ORF">LB941_01945</name>
</gene>
<keyword evidence="4" id="KW-0804">Transcription</keyword>
<name>A0A9X2JLI4_9LACO</name>
<reference evidence="6 7" key="1">
    <citation type="journal article" date="2023" name="Int. J. Syst. Evol. Microbiol.">
        <title>Ligilactobacillus ubinensis sp. nov., a novel species isolated from the wild ferment of a durian fruit (Durio zibethinus).</title>
        <authorList>
            <person name="Heng Y.C."/>
            <person name="Menon N."/>
            <person name="Chen B."/>
            <person name="Loo B.Z.L."/>
            <person name="Wong G.W.J."/>
            <person name="Lim A.C.H."/>
            <person name="Silvaraju S."/>
            <person name="Kittelmann S."/>
        </authorList>
    </citation>
    <scope>NUCLEOTIDE SEQUENCE [LARGE SCALE GENOMIC DNA]</scope>
    <source>
        <strain evidence="6 7">WILCCON 0076</strain>
    </source>
</reference>
<dbReference type="EMBL" id="JAIULA010000002">
    <property type="protein sequence ID" value="MCP0886096.1"/>
    <property type="molecule type" value="Genomic_DNA"/>
</dbReference>
<dbReference type="InterPro" id="IPR000847">
    <property type="entry name" value="LysR_HTH_N"/>
</dbReference>
<dbReference type="InterPro" id="IPR005119">
    <property type="entry name" value="LysR_subst-bd"/>
</dbReference>
<dbReference type="GO" id="GO:0005829">
    <property type="term" value="C:cytosol"/>
    <property type="evidence" value="ECO:0007669"/>
    <property type="project" value="TreeGrafter"/>
</dbReference>